<keyword evidence="2" id="KW-1185">Reference proteome</keyword>
<name>C9DG19_BPW14</name>
<dbReference type="Proteomes" id="UP000008986">
    <property type="component" value="Segment"/>
</dbReference>
<dbReference type="GeneID" id="8683995"/>
<dbReference type="Pfam" id="PF11053">
    <property type="entry name" value="DNA_Packaging"/>
    <property type="match status" value="1"/>
</dbReference>
<accession>C9DG19</accession>
<dbReference type="InterPro" id="IPR020342">
    <property type="entry name" value="Phage_T4_Gp16_DNA-pack"/>
</dbReference>
<reference evidence="2" key="1">
    <citation type="submission" date="2009-07" db="EMBL/GenBank/DDBJ databases">
        <authorList>
            <person name="Kropinski A.M."/>
            <person name="Villegas A."/>
            <person name="Lingohr E.J."/>
        </authorList>
    </citation>
    <scope>NUCLEOTIDE SEQUENCE [LARGE SCALE GENOMIC DNA]</scope>
</reference>
<gene>
    <name evidence="1" type="primary">48</name>
</gene>
<dbReference type="RefSeq" id="YP_003358902.1">
    <property type="nucleotide sequence ID" value="NC_013697.1"/>
</dbReference>
<dbReference type="Gene3D" id="1.10.287.1060">
    <property type="entry name" value="ESAT-6-like"/>
    <property type="match status" value="1"/>
</dbReference>
<organism evidence="1 2">
    <name type="scientific">Delftia phage PhiW-14</name>
    <name type="common">Deftia acidovorans bacteriophage phiW-14</name>
    <dbReference type="NCBI Taxonomy" id="665032"/>
    <lineage>
        <taxon>Viruses</taxon>
        <taxon>Duplodnaviria</taxon>
        <taxon>Heunggongvirae</taxon>
        <taxon>Uroviricota</taxon>
        <taxon>Caudoviricetes</taxon>
        <taxon>Ionavirus</taxon>
        <taxon>Ionavirus W14</taxon>
    </lineage>
</organism>
<evidence type="ECO:0000313" key="2">
    <source>
        <dbReference type="Proteomes" id="UP000008986"/>
    </source>
</evidence>
<proteinExistence type="predicted"/>
<dbReference type="EMBL" id="GQ357915">
    <property type="protein sequence ID" value="ACV50070.1"/>
    <property type="molecule type" value="Genomic_DNA"/>
</dbReference>
<evidence type="ECO:0000313" key="1">
    <source>
        <dbReference type="EMBL" id="ACV50070.1"/>
    </source>
</evidence>
<protein>
    <submittedName>
        <fullName evidence="1">Gp16 terminase DNA packaging enzyme small subunit</fullName>
    </submittedName>
</protein>
<dbReference type="KEGG" id="vg:8683995"/>
<sequence>MSRDALKDALGIGGPPSDDRALIDGLLGQTAGEMGMSLDEFKELPPERQTLIIEQLKSNIKSNDTDDVADDYHKSRDNMSALLGIMMQAVSTASQVALQTEHPRAFDSLNALANTTRAIAMDVLNIQKKLSEIQNPVSGGVNVNVNAGAVPGSGTMGSHTTASILELLRDNAGTLQALSSTGTKFQPKPLPVAQHVEVKADGQG</sequence>
<organismHost>
    <name type="scientific">Delftia acidovorans</name>
    <name type="common">Pseudomonas acidovorans</name>
    <name type="synonym">Comamonas acidovorans</name>
    <dbReference type="NCBI Taxonomy" id="80866"/>
</organismHost>